<sequence>MTLVTYPPIRAVIFDIHSTLIDQGSAAQWLDAALRSTPHNLTNLERTDLTDFLDLIWEGARISDPQSLRDLSFADHERIFHELLQAGPGVDQTLAVSLYVVMLDVWKAYDDAVPTLCALKNAGIKICLLSNAGVPIRDVLDRDGITPLVDAVILSYEVGFVKPDPRIFSAALAAIECEPTEALMVGDSGRDDTGGTGLGLRTLILPRTRGPVHGLASVTKLVLDN</sequence>
<name>A0A6J7AMH3_9ZZZZ</name>
<dbReference type="InterPro" id="IPR036412">
    <property type="entry name" value="HAD-like_sf"/>
</dbReference>
<evidence type="ECO:0000313" key="1">
    <source>
        <dbReference type="EMBL" id="CAB4834132.1"/>
    </source>
</evidence>
<dbReference type="EMBL" id="CAFABK010000080">
    <property type="protein sequence ID" value="CAB4834132.1"/>
    <property type="molecule type" value="Genomic_DNA"/>
</dbReference>
<organism evidence="1">
    <name type="scientific">freshwater metagenome</name>
    <dbReference type="NCBI Taxonomy" id="449393"/>
    <lineage>
        <taxon>unclassified sequences</taxon>
        <taxon>metagenomes</taxon>
        <taxon>ecological metagenomes</taxon>
    </lineage>
</organism>
<dbReference type="PANTHER" id="PTHR46649:SF4">
    <property type="entry name" value="HALOACID DEHALOGENASE-LIKE HYDROLASE (HAD) SUPERFAMILY PROTEIN"/>
    <property type="match status" value="1"/>
</dbReference>
<gene>
    <name evidence="1" type="ORF">UFOPK3204_01404</name>
</gene>
<dbReference type="SUPFAM" id="SSF56784">
    <property type="entry name" value="HAD-like"/>
    <property type="match status" value="1"/>
</dbReference>
<dbReference type="SFLD" id="SFLDG01129">
    <property type="entry name" value="C1.5:_HAD__Beta-PGM__Phosphata"/>
    <property type="match status" value="1"/>
</dbReference>
<accession>A0A6J7AMH3</accession>
<dbReference type="NCBIfam" id="TIGR01549">
    <property type="entry name" value="HAD-SF-IA-v1"/>
    <property type="match status" value="1"/>
</dbReference>
<dbReference type="Gene3D" id="3.40.50.1000">
    <property type="entry name" value="HAD superfamily/HAD-like"/>
    <property type="match status" value="1"/>
</dbReference>
<dbReference type="AlphaFoldDB" id="A0A6J7AMH3"/>
<protein>
    <submittedName>
        <fullName evidence="1">Unannotated protein</fullName>
    </submittedName>
</protein>
<dbReference type="PRINTS" id="PR00413">
    <property type="entry name" value="HADHALOGNASE"/>
</dbReference>
<dbReference type="Pfam" id="PF00702">
    <property type="entry name" value="Hydrolase"/>
    <property type="match status" value="1"/>
</dbReference>
<dbReference type="InterPro" id="IPR006439">
    <property type="entry name" value="HAD-SF_hydro_IA"/>
</dbReference>
<dbReference type="PANTHER" id="PTHR46649">
    <property type="match status" value="1"/>
</dbReference>
<dbReference type="SFLD" id="SFLDS00003">
    <property type="entry name" value="Haloacid_Dehalogenase"/>
    <property type="match status" value="1"/>
</dbReference>
<reference evidence="1" key="1">
    <citation type="submission" date="2020-05" db="EMBL/GenBank/DDBJ databases">
        <authorList>
            <person name="Chiriac C."/>
            <person name="Salcher M."/>
            <person name="Ghai R."/>
            <person name="Kavagutti S V."/>
        </authorList>
    </citation>
    <scope>NUCLEOTIDE SEQUENCE</scope>
</reference>
<dbReference type="InterPro" id="IPR023214">
    <property type="entry name" value="HAD_sf"/>
</dbReference>
<proteinExistence type="predicted"/>